<dbReference type="EMBL" id="MHWP01000001">
    <property type="protein sequence ID" value="OHB11558.1"/>
    <property type="molecule type" value="Genomic_DNA"/>
</dbReference>
<protein>
    <submittedName>
        <fullName evidence="2">Uncharacterized protein</fullName>
    </submittedName>
</protein>
<gene>
    <name evidence="2" type="ORF">A3H60_01615</name>
</gene>
<evidence type="ECO:0000313" key="2">
    <source>
        <dbReference type="EMBL" id="OHB11558.1"/>
    </source>
</evidence>
<proteinExistence type="predicted"/>
<name>A0A1G2UQ90_9BACT</name>
<dbReference type="Proteomes" id="UP000177202">
    <property type="component" value="Unassembled WGS sequence"/>
</dbReference>
<evidence type="ECO:0000313" key="3">
    <source>
        <dbReference type="Proteomes" id="UP000177202"/>
    </source>
</evidence>
<organism evidence="2 3">
    <name type="scientific">Candidatus Zambryskibacteria bacterium RIFCSPLOWO2_02_FULL_44_12b</name>
    <dbReference type="NCBI Taxonomy" id="1802772"/>
    <lineage>
        <taxon>Bacteria</taxon>
        <taxon>Candidatus Zambryskiibacteriota</taxon>
    </lineage>
</organism>
<keyword evidence="1" id="KW-0472">Membrane</keyword>
<sequence length="324" mass="35902">MKKPNKQGGFVTLPIALGVIIFGLASLSGYLLYSKVVSKNTTSIQQEPLIEEDDNVATSTVHVKTDVVPVEKTVDSPKKPVVSLVSNTLWAAYYDELISLENEFHSDFDFINWNVSLNTTNTSLQKKSAVGALETAQRVKAKVVEGKTKFPSQLICLNKEQEAFNGFDLALNNSITFFDYSMYLLKFDEINTSIQNKAGVIDLRLKNEEYDKAADTINEVLALLIDVRLVASKANGVINLSAMDQYIKWNESYSAGIGELYQAIKNRYHASTLSTDFIALGEVRTSADLELANQIKDWSVTNLIKILTDAGKAYTQSNNLCSKD</sequence>
<keyword evidence="1" id="KW-0812">Transmembrane</keyword>
<feature type="transmembrane region" description="Helical" evidence="1">
    <location>
        <begin position="12"/>
        <end position="33"/>
    </location>
</feature>
<comment type="caution">
    <text evidence="2">The sequence shown here is derived from an EMBL/GenBank/DDBJ whole genome shotgun (WGS) entry which is preliminary data.</text>
</comment>
<dbReference type="AlphaFoldDB" id="A0A1G2UQ90"/>
<reference evidence="2 3" key="1">
    <citation type="journal article" date="2016" name="Nat. Commun.">
        <title>Thousands of microbial genomes shed light on interconnected biogeochemical processes in an aquifer system.</title>
        <authorList>
            <person name="Anantharaman K."/>
            <person name="Brown C.T."/>
            <person name="Hug L.A."/>
            <person name="Sharon I."/>
            <person name="Castelle C.J."/>
            <person name="Probst A.J."/>
            <person name="Thomas B.C."/>
            <person name="Singh A."/>
            <person name="Wilkins M.J."/>
            <person name="Karaoz U."/>
            <person name="Brodie E.L."/>
            <person name="Williams K.H."/>
            <person name="Hubbard S.S."/>
            <person name="Banfield J.F."/>
        </authorList>
    </citation>
    <scope>NUCLEOTIDE SEQUENCE [LARGE SCALE GENOMIC DNA]</scope>
</reference>
<accession>A0A1G2UQ90</accession>
<evidence type="ECO:0000256" key="1">
    <source>
        <dbReference type="SAM" id="Phobius"/>
    </source>
</evidence>
<keyword evidence="1" id="KW-1133">Transmembrane helix</keyword>